<feature type="compositionally biased region" description="Polar residues" evidence="1">
    <location>
        <begin position="604"/>
        <end position="614"/>
    </location>
</feature>
<keyword evidence="2" id="KW-1133">Transmembrane helix</keyword>
<organism evidence="7 8">
    <name type="scientific">Plasmodium falciparum Vietnam Oak-Knoll</name>
    <name type="common">FVO</name>
    <dbReference type="NCBI Taxonomy" id="1036723"/>
    <lineage>
        <taxon>Eukaryota</taxon>
        <taxon>Sar</taxon>
        <taxon>Alveolata</taxon>
        <taxon>Apicomplexa</taxon>
        <taxon>Aconoidasida</taxon>
        <taxon>Haemosporida</taxon>
        <taxon>Plasmodiidae</taxon>
        <taxon>Plasmodium</taxon>
        <taxon>Plasmodium (Laverania)</taxon>
    </lineage>
</organism>
<dbReference type="GO" id="GO:0046789">
    <property type="term" value="F:host cell surface receptor binding"/>
    <property type="evidence" value="ECO:0007669"/>
    <property type="project" value="InterPro"/>
</dbReference>
<evidence type="ECO:0000256" key="2">
    <source>
        <dbReference type="SAM" id="Phobius"/>
    </source>
</evidence>
<evidence type="ECO:0000313" key="7">
    <source>
        <dbReference type="EMBL" id="ETW15691.1"/>
    </source>
</evidence>
<dbReference type="Gene3D" id="1.20.58.1930">
    <property type="match status" value="1"/>
</dbReference>
<proteinExistence type="predicted"/>
<protein>
    <recommendedName>
        <fullName evidence="9">Duffy-binding-like domain-containing protein</fullName>
    </recommendedName>
</protein>
<evidence type="ECO:0000256" key="1">
    <source>
        <dbReference type="SAM" id="MobiDB-lite"/>
    </source>
</evidence>
<sequence length="1469" mass="165603">MGACGSCMGKGKVQGCTSGDVDSVKKCEKCKTACDEYWNKIKPWKGQWNTMEIKYLTLYAYAQMASNNKGDMSIFGNAVGPKDKPVVQILQELLPPKSVKPGAPTPPLPSPYFTAAGYIHQEARVGECEEQKHFCNTNGNQDKYVFREKPKDHDEACACKSRPKPKKKTKEEEDPECKTVEGILAGKKGNQQVGECNPKGSYPGWDCTNNIDTNHTGACMPPRRIKLCLYYLTQLGDKVNEDEFKTAFIKTAAAEIFLSWYYYKSKHGNDAHTLDEQLNQGQIPPEFLRFMFYTYGDYRDICLNSDISKTVNDVAKAKDKIGKFFSKDGSKSPGNLSRDEWWNKHGKEIWDGMVCALTNGFKQTEKKIILDKYSYDKLKNPPNGTTPLENFAKKPQFLRWMIEWGEEFCREREKLEKNVNSECSGKNAADFCNNRKDLCYIACEEYKNYVKKKKDEFDKQNYKFVRNASELNAHKEYEGYGYKAGEKIKQGNDYLLKNCDNKKCDCMKGNVRSEDQSHTPFGKYSSTTLKLCDCARGRYVPSAPPPPAQPQPEAPQEPPAPTVQDDVCDTVKNALADMGSLTQACQQKYDGKYYGWRCVNTTGSAEGEAASSNPRVRRSAPGGEKSGDTDTTGGSICIPPRRRRLYVTPLTKWANNSGNTQSSVSPGGAASTSTSQTSLLRDAFVESAAIETFFLWDRYKKEWMAQKNKAQNGELPFTQSTSGGMSAVPGGGPQLTSKNSDDPQKKLEENGEIPEEFKRQMFYTLADYKDILFSGSNDVTSGNTACDKTNIVLEASGKENRGEMEKIQEQLKKFFKNGGSNQAISGAKNPVQTPKQWWDDNAKHIWKGMICALTYKDNSDTEAKKSDGTTNITQDQSLKTKLWDDKTKKPKKEEYQYTNVKLEEKNSGSKDTKAAASGENTPLTQFVERPPYFRYLEEWGQNFCKERKKRLDQIYKECKVGENSGKNKETPKCSCYGEHCDDQLSKNSYDTVADLQCPDCGKYCRSYRKWIETKRKEFDKQKKAYGKQKTDATSNNNGNEFSTKLQSLHDAEAFLNRLKSGPCKKDKENVKDELDFDKPNDTFRPATNCKPCSQFKIDCKKANCTGANGKECNDGKITAEKIGNGVDSTEINMLVSDNGATGFDDLNEACKDADIFKGIRKEEWKCRNECGYVVCKQEKGNGKPNGENPIITITALVTHWVQNFLEDYNKIRHKISHCKENSEQTICKKDCKDKCKCVGQWITTKKLEWENIKERFLEQYEDKSDKYFNVRSSLEKFQDQPEFKNAIKPCPNLNKFQDSKECAVAATTQNGQKRDVVVCLIEKLEKKAKNCPGKPSGEQTQEQCQHPVLDEEPLEETEENQVKAPEICPEIKKETKEEHDGTCDPATTAEETSPATDSGKETNSEQTPPLKPEEEAPSPEKLPSPPIPPLVTSTLAWSVGIGFAAFTYFYLKVNGSIYMWINIKTNLLK</sequence>
<feature type="domain" description="Duffy-antigen binding" evidence="4">
    <location>
        <begin position="217"/>
        <end position="372"/>
    </location>
</feature>
<feature type="domain" description="Duffy-binding-like" evidence="3">
    <location>
        <begin position="1196"/>
        <end position="1336"/>
    </location>
</feature>
<reference evidence="7 8" key="2">
    <citation type="submission" date="2013-02" db="EMBL/GenBank/DDBJ databases">
        <title>The Genome Sequence of Plasmodium falciparum Vietnam Oak-Knoll (FVO).</title>
        <authorList>
            <consortium name="The Broad Institute Genome Sequencing Platform"/>
            <consortium name="The Broad Institute Genome Sequencing Center for Infectious Disease"/>
            <person name="Neafsey D."/>
            <person name="Cheeseman I."/>
            <person name="Volkman S."/>
            <person name="Adams J."/>
            <person name="Walker B."/>
            <person name="Young S.K."/>
            <person name="Zeng Q."/>
            <person name="Gargeya S."/>
            <person name="Fitzgerald M."/>
            <person name="Haas B."/>
            <person name="Abouelleil A."/>
            <person name="Alvarado L."/>
            <person name="Arachchi H.M."/>
            <person name="Berlin A.M."/>
            <person name="Chapman S.B."/>
            <person name="Dewar J."/>
            <person name="Goldberg J."/>
            <person name="Griggs A."/>
            <person name="Gujja S."/>
            <person name="Hansen M."/>
            <person name="Howarth C."/>
            <person name="Imamovic A."/>
            <person name="Larimer J."/>
            <person name="McCowan C."/>
            <person name="Murphy C."/>
            <person name="Neiman D."/>
            <person name="Pearson M."/>
            <person name="Priest M."/>
            <person name="Roberts A."/>
            <person name="Saif S."/>
            <person name="Shea T."/>
            <person name="Sisk P."/>
            <person name="Sykes S."/>
            <person name="Wortman J."/>
            <person name="Nusbaum C."/>
            <person name="Birren B."/>
        </authorList>
    </citation>
    <scope>NUCLEOTIDE SEQUENCE [LARGE SCALE GENOMIC DNA]</scope>
    <source>
        <strain evidence="8">Vietnam Oak-Knoll (FVO)</strain>
    </source>
</reference>
<dbReference type="Pfam" id="PF22672">
    <property type="entry name" value="DBL_C"/>
    <property type="match status" value="1"/>
</dbReference>
<evidence type="ECO:0000313" key="8">
    <source>
        <dbReference type="Proteomes" id="UP000030690"/>
    </source>
</evidence>
<evidence type="ECO:0000259" key="6">
    <source>
        <dbReference type="Pfam" id="PF22672"/>
    </source>
</evidence>
<feature type="domain" description="Cysteine-rich interdomain region 1 gamma" evidence="5">
    <location>
        <begin position="1128"/>
        <end position="1179"/>
    </location>
</feature>
<dbReference type="EMBL" id="KI925155">
    <property type="protein sequence ID" value="ETW15691.1"/>
    <property type="molecule type" value="Genomic_DNA"/>
</dbReference>
<dbReference type="Pfam" id="PF05424">
    <property type="entry name" value="Duffy_binding"/>
    <property type="match status" value="2"/>
</dbReference>
<evidence type="ECO:0000259" key="3">
    <source>
        <dbReference type="Pfam" id="PF03011"/>
    </source>
</evidence>
<feature type="region of interest" description="Disordered" evidence="1">
    <location>
        <begin position="540"/>
        <end position="565"/>
    </location>
</feature>
<feature type="compositionally biased region" description="Pro residues" evidence="1">
    <location>
        <begin position="542"/>
        <end position="561"/>
    </location>
</feature>
<reference evidence="7 8" key="1">
    <citation type="submission" date="2013-02" db="EMBL/GenBank/DDBJ databases">
        <title>The Genome Annotation of Plasmodium falciparum Vietnam Oak-Knoll (FVO).</title>
        <authorList>
            <consortium name="The Broad Institute Genome Sequencing Platform"/>
            <consortium name="The Broad Institute Genome Sequencing Center for Infectious Disease"/>
            <person name="Neafsey D."/>
            <person name="Hoffman S."/>
            <person name="Volkman S."/>
            <person name="Rosenthal P."/>
            <person name="Walker B."/>
            <person name="Young S.K."/>
            <person name="Zeng Q."/>
            <person name="Gargeya S."/>
            <person name="Fitzgerald M."/>
            <person name="Haas B."/>
            <person name="Abouelleil A."/>
            <person name="Allen A.W."/>
            <person name="Alvarado L."/>
            <person name="Arachchi H.M."/>
            <person name="Berlin A.M."/>
            <person name="Chapman S.B."/>
            <person name="Gainer-Dewar J."/>
            <person name="Goldberg J."/>
            <person name="Griggs A."/>
            <person name="Gujja S."/>
            <person name="Hansen M."/>
            <person name="Howarth C."/>
            <person name="Imamovic A."/>
            <person name="Ireland A."/>
            <person name="Larimer J."/>
            <person name="McCowan C."/>
            <person name="Murphy C."/>
            <person name="Pearson M."/>
            <person name="Poon T.W."/>
            <person name="Priest M."/>
            <person name="Roberts A."/>
            <person name="Saif S."/>
            <person name="Shea T."/>
            <person name="Sisk P."/>
            <person name="Sykes S."/>
            <person name="Wortman J."/>
            <person name="Nusbaum C."/>
            <person name="Birren B."/>
        </authorList>
    </citation>
    <scope>NUCLEOTIDE SEQUENCE [LARGE SCALE GENOMIC DNA]</scope>
    <source>
        <strain evidence="8">Vietnam Oak-Knoll (FVO)</strain>
    </source>
</reference>
<feature type="region of interest" description="Disordered" evidence="1">
    <location>
        <begin position="604"/>
        <end position="674"/>
    </location>
</feature>
<evidence type="ECO:0008006" key="9">
    <source>
        <dbReference type="Google" id="ProtNLM"/>
    </source>
</evidence>
<feature type="compositionally biased region" description="Low complexity" evidence="1">
    <location>
        <begin position="662"/>
        <end position="674"/>
    </location>
</feature>
<feature type="region of interest" description="Disordered" evidence="1">
    <location>
        <begin position="1352"/>
        <end position="1426"/>
    </location>
</feature>
<dbReference type="InterPro" id="IPR008602">
    <property type="entry name" value="Duffy-antigen-binding"/>
</dbReference>
<feature type="region of interest" description="Disordered" evidence="1">
    <location>
        <begin position="711"/>
        <end position="752"/>
    </location>
</feature>
<dbReference type="FunFam" id="1.20.58.830:FF:000001">
    <property type="entry name" value="Erythrocyte membrane protein 1, PfEMP1"/>
    <property type="match status" value="1"/>
</dbReference>
<dbReference type="InterPro" id="IPR054595">
    <property type="entry name" value="DBL_C"/>
</dbReference>
<feature type="transmembrane region" description="Helical" evidence="2">
    <location>
        <begin position="1430"/>
        <end position="1451"/>
    </location>
</feature>
<feature type="compositionally biased region" description="Basic and acidic residues" evidence="1">
    <location>
        <begin position="897"/>
        <end position="913"/>
    </location>
</feature>
<name>A0A024UYR3_PLAFA</name>
<dbReference type="InterPro" id="IPR042202">
    <property type="entry name" value="Duffy-ag-bd_sf"/>
</dbReference>
<dbReference type="SUPFAM" id="SSF140924">
    <property type="entry name" value="Duffy binding domain-like"/>
    <property type="match status" value="4"/>
</dbReference>
<dbReference type="InterPro" id="IPR004258">
    <property type="entry name" value="DBL"/>
</dbReference>
<feature type="compositionally biased region" description="Basic and acidic residues" evidence="1">
    <location>
        <begin position="1369"/>
        <end position="1382"/>
    </location>
</feature>
<dbReference type="Gene3D" id="1.20.1310.20">
    <property type="entry name" value="Duffy-antigen binding domain"/>
    <property type="match status" value="2"/>
</dbReference>
<keyword evidence="2" id="KW-0812">Transmembrane</keyword>
<dbReference type="Pfam" id="PF18562">
    <property type="entry name" value="CIDR1_gamma"/>
    <property type="match status" value="1"/>
</dbReference>
<feature type="region of interest" description="Disordered" evidence="1">
    <location>
        <begin position="897"/>
        <end position="921"/>
    </location>
</feature>
<keyword evidence="2" id="KW-0472">Membrane</keyword>
<dbReference type="FunFam" id="1.20.58.1930:FF:000001">
    <property type="entry name" value="Erythrocyte membrane protein 1, PfEMP1"/>
    <property type="match status" value="1"/>
</dbReference>
<dbReference type="Pfam" id="PF03011">
    <property type="entry name" value="PFEMP"/>
    <property type="match status" value="1"/>
</dbReference>
<feature type="compositionally biased region" description="Low complexity" evidence="1">
    <location>
        <begin position="1384"/>
        <end position="1397"/>
    </location>
</feature>
<feature type="domain" description="Duffy-antigen binding" evidence="4">
    <location>
        <begin position="636"/>
        <end position="865"/>
    </location>
</feature>
<dbReference type="Proteomes" id="UP000030690">
    <property type="component" value="Unassembled WGS sequence"/>
</dbReference>
<dbReference type="Gene3D" id="1.20.58.830">
    <property type="match status" value="3"/>
</dbReference>
<feature type="domain" description="Duffy-binding-like" evidence="6">
    <location>
        <begin position="938"/>
        <end position="1086"/>
    </location>
</feature>
<evidence type="ECO:0000259" key="5">
    <source>
        <dbReference type="Pfam" id="PF18562"/>
    </source>
</evidence>
<feature type="compositionally biased region" description="Basic and acidic residues" evidence="1">
    <location>
        <begin position="739"/>
        <end position="752"/>
    </location>
</feature>
<accession>A0A024UYR3</accession>
<dbReference type="GO" id="GO:0016020">
    <property type="term" value="C:membrane"/>
    <property type="evidence" value="ECO:0007669"/>
    <property type="project" value="InterPro"/>
</dbReference>
<gene>
    <name evidence="7" type="ORF">PFFVO_05471</name>
</gene>
<evidence type="ECO:0000259" key="4">
    <source>
        <dbReference type="Pfam" id="PF05424"/>
    </source>
</evidence>
<dbReference type="InterPro" id="IPR041480">
    <property type="entry name" value="CIDR1_gamma"/>
</dbReference>